<dbReference type="RefSeq" id="WP_181738406.1">
    <property type="nucleotide sequence ID" value="NZ_JACEOL010000014.1"/>
</dbReference>
<protein>
    <submittedName>
        <fullName evidence="1">Uncharacterized protein</fullName>
    </submittedName>
</protein>
<comment type="caution">
    <text evidence="1">The sequence shown here is derived from an EMBL/GenBank/DDBJ whole genome shotgun (WGS) entry which is preliminary data.</text>
</comment>
<dbReference type="AlphaFoldDB" id="A0A7W1XR55"/>
<dbReference type="Proteomes" id="UP000538292">
    <property type="component" value="Unassembled WGS sequence"/>
</dbReference>
<sequence>MGKKADKESDHRFRYLPYTQISMGMIQPEWIFMTHLFEREEEEEKNPVTTTISQAPPAQHRNIQINFRPRKF</sequence>
<dbReference type="EMBL" id="JACEOL010000014">
    <property type="protein sequence ID" value="MBA4601681.1"/>
    <property type="molecule type" value="Genomic_DNA"/>
</dbReference>
<name>A0A7W1XR55_9BACL</name>
<accession>A0A7W1XR55</accession>
<proteinExistence type="predicted"/>
<keyword evidence="2" id="KW-1185">Reference proteome</keyword>
<evidence type="ECO:0000313" key="2">
    <source>
        <dbReference type="Proteomes" id="UP000538292"/>
    </source>
</evidence>
<organism evidence="1 2">
    <name type="scientific">Thermoactinomyces mirandus</name>
    <dbReference type="NCBI Taxonomy" id="2756294"/>
    <lineage>
        <taxon>Bacteria</taxon>
        <taxon>Bacillati</taxon>
        <taxon>Bacillota</taxon>
        <taxon>Bacilli</taxon>
        <taxon>Bacillales</taxon>
        <taxon>Thermoactinomycetaceae</taxon>
        <taxon>Thermoactinomyces</taxon>
    </lineage>
</organism>
<reference evidence="1 2" key="1">
    <citation type="submission" date="2020-07" db="EMBL/GenBank/DDBJ databases">
        <title>Thermoactinomyces phylogeny.</title>
        <authorList>
            <person name="Dunlap C."/>
        </authorList>
    </citation>
    <scope>NUCLEOTIDE SEQUENCE [LARGE SCALE GENOMIC DNA]</scope>
    <source>
        <strain evidence="1 2">AMNI-1</strain>
    </source>
</reference>
<evidence type="ECO:0000313" key="1">
    <source>
        <dbReference type="EMBL" id="MBA4601681.1"/>
    </source>
</evidence>
<gene>
    <name evidence="1" type="ORF">H2C83_04960</name>
</gene>